<feature type="transmembrane region" description="Helical" evidence="12">
    <location>
        <begin position="83"/>
        <end position="105"/>
    </location>
</feature>
<evidence type="ECO:0000313" key="14">
    <source>
        <dbReference type="Proteomes" id="UP000076502"/>
    </source>
</evidence>
<protein>
    <submittedName>
        <fullName evidence="13">Putative sodium-dependent multivitamin transporter</fullName>
    </submittedName>
</protein>
<dbReference type="AlphaFoldDB" id="A0A154NY42"/>
<keyword evidence="10" id="KW-0739">Sodium transport</keyword>
<dbReference type="InterPro" id="IPR001734">
    <property type="entry name" value="Na/solute_symporter"/>
</dbReference>
<keyword evidence="6 12" id="KW-1133">Transmembrane helix</keyword>
<dbReference type="PANTHER" id="PTHR42985:SF40">
    <property type="entry name" value="LD47995P-RELATED"/>
    <property type="match status" value="1"/>
</dbReference>
<dbReference type="STRING" id="178035.A0A154NY42"/>
<dbReference type="Gene3D" id="1.20.1730.10">
    <property type="entry name" value="Sodium/glucose cotransporter"/>
    <property type="match status" value="1"/>
</dbReference>
<keyword evidence="3" id="KW-0813">Transport</keyword>
<dbReference type="EMBL" id="KQ434781">
    <property type="protein sequence ID" value="KZC04501.1"/>
    <property type="molecule type" value="Genomic_DNA"/>
</dbReference>
<feature type="transmembrane region" description="Helical" evidence="12">
    <location>
        <begin position="156"/>
        <end position="176"/>
    </location>
</feature>
<evidence type="ECO:0000256" key="11">
    <source>
        <dbReference type="RuleBase" id="RU362091"/>
    </source>
</evidence>
<dbReference type="GO" id="GO:0015293">
    <property type="term" value="F:symporter activity"/>
    <property type="evidence" value="ECO:0007669"/>
    <property type="project" value="TreeGrafter"/>
</dbReference>
<evidence type="ECO:0000256" key="7">
    <source>
        <dbReference type="ARBA" id="ARBA00023053"/>
    </source>
</evidence>
<dbReference type="GO" id="GO:0006814">
    <property type="term" value="P:sodium ion transport"/>
    <property type="evidence" value="ECO:0007669"/>
    <property type="project" value="UniProtKB-KW"/>
</dbReference>
<feature type="transmembrane region" description="Helical" evidence="12">
    <location>
        <begin position="126"/>
        <end position="150"/>
    </location>
</feature>
<comment type="subcellular location">
    <subcellularLocation>
        <location evidence="1">Cell membrane</location>
        <topology evidence="1">Multi-pass membrane protein</topology>
    </subcellularLocation>
</comment>
<dbReference type="Proteomes" id="UP000076502">
    <property type="component" value="Unassembled WGS sequence"/>
</dbReference>
<comment type="similarity">
    <text evidence="2 11">Belongs to the sodium:solute symporter (SSF) (TC 2.A.21) family.</text>
</comment>
<evidence type="ECO:0000256" key="2">
    <source>
        <dbReference type="ARBA" id="ARBA00006434"/>
    </source>
</evidence>
<feature type="transmembrane region" description="Helical" evidence="12">
    <location>
        <begin position="414"/>
        <end position="435"/>
    </location>
</feature>
<keyword evidence="14" id="KW-1185">Reference proteome</keyword>
<evidence type="ECO:0000256" key="9">
    <source>
        <dbReference type="ARBA" id="ARBA00023136"/>
    </source>
</evidence>
<dbReference type="PANTHER" id="PTHR42985">
    <property type="entry name" value="SODIUM-COUPLED MONOCARBOXYLATE TRANSPORTER"/>
    <property type="match status" value="1"/>
</dbReference>
<evidence type="ECO:0000256" key="8">
    <source>
        <dbReference type="ARBA" id="ARBA00023065"/>
    </source>
</evidence>
<evidence type="ECO:0000313" key="13">
    <source>
        <dbReference type="EMBL" id="KZC04501.1"/>
    </source>
</evidence>
<keyword evidence="8" id="KW-0406">Ion transport</keyword>
<keyword evidence="4" id="KW-1003">Cell membrane</keyword>
<evidence type="ECO:0000256" key="12">
    <source>
        <dbReference type="SAM" id="Phobius"/>
    </source>
</evidence>
<evidence type="ECO:0000256" key="6">
    <source>
        <dbReference type="ARBA" id="ARBA00022989"/>
    </source>
</evidence>
<feature type="transmembrane region" description="Helical" evidence="12">
    <location>
        <begin position="509"/>
        <end position="531"/>
    </location>
</feature>
<proteinExistence type="inferred from homology"/>
<dbReference type="PROSITE" id="PS50283">
    <property type="entry name" value="NA_SOLUT_SYMP_3"/>
    <property type="match status" value="1"/>
</dbReference>
<accession>A0A154NY42</accession>
<keyword evidence="5 12" id="KW-0812">Transmembrane</keyword>
<feature type="transmembrane region" description="Helical" evidence="12">
    <location>
        <begin position="238"/>
        <end position="256"/>
    </location>
</feature>
<organism evidence="13 14">
    <name type="scientific">Dufourea novaeangliae</name>
    <name type="common">Sweat bee</name>
    <dbReference type="NCBI Taxonomy" id="178035"/>
    <lineage>
        <taxon>Eukaryota</taxon>
        <taxon>Metazoa</taxon>
        <taxon>Ecdysozoa</taxon>
        <taxon>Arthropoda</taxon>
        <taxon>Hexapoda</taxon>
        <taxon>Insecta</taxon>
        <taxon>Pterygota</taxon>
        <taxon>Neoptera</taxon>
        <taxon>Endopterygota</taxon>
        <taxon>Hymenoptera</taxon>
        <taxon>Apocrita</taxon>
        <taxon>Aculeata</taxon>
        <taxon>Apoidea</taxon>
        <taxon>Anthophila</taxon>
        <taxon>Halictidae</taxon>
        <taxon>Rophitinae</taxon>
        <taxon>Dufourea</taxon>
    </lineage>
</organism>
<evidence type="ECO:0000256" key="4">
    <source>
        <dbReference type="ARBA" id="ARBA00022475"/>
    </source>
</evidence>
<dbReference type="OMA" id="MAQFFNS"/>
<dbReference type="InterPro" id="IPR038377">
    <property type="entry name" value="Na/Glc_symporter_sf"/>
</dbReference>
<feature type="transmembrane region" description="Helical" evidence="12">
    <location>
        <begin position="337"/>
        <end position="362"/>
    </location>
</feature>
<reference evidence="13 14" key="1">
    <citation type="submission" date="2015-07" db="EMBL/GenBank/DDBJ databases">
        <title>The genome of Dufourea novaeangliae.</title>
        <authorList>
            <person name="Pan H."/>
            <person name="Kapheim K."/>
        </authorList>
    </citation>
    <scope>NUCLEOTIDE SEQUENCE [LARGE SCALE GENOMIC DNA]</scope>
    <source>
        <strain evidence="13">0120121106</strain>
        <tissue evidence="13">Whole body</tissue>
    </source>
</reference>
<evidence type="ECO:0000256" key="1">
    <source>
        <dbReference type="ARBA" id="ARBA00004651"/>
    </source>
</evidence>
<dbReference type="GO" id="GO:0005886">
    <property type="term" value="C:plasma membrane"/>
    <property type="evidence" value="ECO:0007669"/>
    <property type="project" value="UniProtKB-SubCell"/>
</dbReference>
<feature type="transmembrane region" description="Helical" evidence="12">
    <location>
        <begin position="12"/>
        <end position="31"/>
    </location>
</feature>
<feature type="transmembrane region" description="Helical" evidence="12">
    <location>
        <begin position="277"/>
        <end position="299"/>
    </location>
</feature>
<name>A0A154NY42_DUFNO</name>
<dbReference type="Pfam" id="PF00474">
    <property type="entry name" value="SSF"/>
    <property type="match status" value="1"/>
</dbReference>
<dbReference type="NCBIfam" id="TIGR00813">
    <property type="entry name" value="sss"/>
    <property type="match status" value="1"/>
</dbReference>
<evidence type="ECO:0000256" key="10">
    <source>
        <dbReference type="ARBA" id="ARBA00023201"/>
    </source>
</evidence>
<dbReference type="InterPro" id="IPR051163">
    <property type="entry name" value="Sodium:Solute_Symporter_SSF"/>
</dbReference>
<dbReference type="CDD" id="cd11492">
    <property type="entry name" value="SLC5sbd_NIS-SMVT"/>
    <property type="match status" value="1"/>
</dbReference>
<dbReference type="OrthoDB" id="6132759at2759"/>
<feature type="transmembrane region" description="Helical" evidence="12">
    <location>
        <begin position="442"/>
        <end position="460"/>
    </location>
</feature>
<feature type="transmembrane region" description="Helical" evidence="12">
    <location>
        <begin position="389"/>
        <end position="408"/>
    </location>
</feature>
<keyword evidence="9 12" id="KW-0472">Membrane</keyword>
<gene>
    <name evidence="13" type="ORF">WN55_05316</name>
</gene>
<evidence type="ECO:0000256" key="3">
    <source>
        <dbReference type="ARBA" id="ARBA00022448"/>
    </source>
</evidence>
<sequence length="600" mass="65888">MTEPGKLQWEDYIVIAVTLLISVGIGIYYRFSGGRQKTMEEYFIASRSMSIVPVGVALVVSFMSAITLLGVSAENYTYGTQFVVINISYLIGTPIVCYGYLPVFFKLQATSAYEYLEKRFGVKARMMASFVYWIQLLLYSGVVLYAPALALEATTGISKAGSIIIIGLVCAFYSSIGGIKAVLITDVFQGILMFVAVFVIIGTAANEVGGLGEIWRIAEAGGRIEFDSISVDPTVRHTWWSLIIGGLCTFLSLYGVNQVQVQRMLTVKDMKAAQKALWIAWPILTVLSMTTCFSGLAIYSKYSKCDPLKQKKITSSDMLMPYYVMDTMSDKPGLPGLFIAGIFSAGLSTISAALNSLAAVTLEDYLKPAYKKCRDSELSLTTTTTLAKLLAFVFGIVSIALAFLAQLLGGVLQVSLTIFGVVGGPLLGLFTLGMLTETATEIPSVSAASASLAFLFWIAFGQPRPSPPMLPVSIESCLANTTMSTLNQATEFAGVTGDSSYVYMYRISYMWYGPLGFVFTFVVGLSLSYCLKLLYKEKKAELDPNLYFPMIGNRIRRRQRVLEKNEPDTTTDIATQRKYLFTVNSYNETENRDEFSVTKM</sequence>
<feature type="transmembrane region" description="Helical" evidence="12">
    <location>
        <begin position="51"/>
        <end position="71"/>
    </location>
</feature>
<keyword evidence="7" id="KW-0915">Sodium</keyword>
<feature type="transmembrane region" description="Helical" evidence="12">
    <location>
        <begin position="183"/>
        <end position="205"/>
    </location>
</feature>
<evidence type="ECO:0000256" key="5">
    <source>
        <dbReference type="ARBA" id="ARBA00022692"/>
    </source>
</evidence>